<dbReference type="EMBL" id="CP042435">
    <property type="protein sequence ID" value="QEC66372.1"/>
    <property type="molecule type" value="Genomic_DNA"/>
</dbReference>
<accession>A0A5B8V587</accession>
<dbReference type="SUPFAM" id="SSF102705">
    <property type="entry name" value="NIF3 (NGG1p interacting factor 3)-like"/>
    <property type="match status" value="1"/>
</dbReference>
<keyword evidence="2 3" id="KW-0479">Metal-binding</keyword>
<reference evidence="5 6" key="1">
    <citation type="journal article" date="2016" name="Int. J. Syst. Evol. Microbiol.">
        <title>Panacibacter ginsenosidivorans gen. nov., sp. nov., with ginsenoside converting activity isolated from soil of a ginseng field.</title>
        <authorList>
            <person name="Siddiqi M.Z."/>
            <person name="Muhammad Shafi S."/>
            <person name="Choi K.D."/>
            <person name="Im W.T."/>
        </authorList>
    </citation>
    <scope>NUCLEOTIDE SEQUENCE [LARGE SCALE GENOMIC DNA]</scope>
    <source>
        <strain evidence="5 6">Gsoil1550</strain>
    </source>
</reference>
<dbReference type="GO" id="GO:0005737">
    <property type="term" value="C:cytoplasm"/>
    <property type="evidence" value="ECO:0007669"/>
    <property type="project" value="TreeGrafter"/>
</dbReference>
<feature type="binding site" evidence="3">
    <location>
        <position position="255"/>
    </location>
    <ligand>
        <name>a divalent metal cation</name>
        <dbReference type="ChEBI" id="CHEBI:60240"/>
        <label>1</label>
    </ligand>
</feature>
<feature type="chain" id="PRO_5022673732" description="NGG1p interacting factor NIF3" evidence="4">
    <location>
        <begin position="21"/>
        <end position="288"/>
    </location>
</feature>
<evidence type="ECO:0000256" key="2">
    <source>
        <dbReference type="ARBA" id="ARBA00022723"/>
    </source>
</evidence>
<dbReference type="PANTHER" id="PTHR13799">
    <property type="entry name" value="NGG1 INTERACTING FACTOR 3"/>
    <property type="match status" value="1"/>
</dbReference>
<dbReference type="KEGG" id="pgin:FRZ67_03290"/>
<keyword evidence="6" id="KW-1185">Reference proteome</keyword>
<evidence type="ECO:0000313" key="5">
    <source>
        <dbReference type="EMBL" id="QEC66372.1"/>
    </source>
</evidence>
<dbReference type="InterPro" id="IPR002678">
    <property type="entry name" value="DUF34/NIF3"/>
</dbReference>
<feature type="signal peptide" evidence="4">
    <location>
        <begin position="1"/>
        <end position="20"/>
    </location>
</feature>
<sequence length="288" mass="33008">MKYVFLFAIILVSFKKTLNAQSTSSPLTAMQVIESIKKNVKPHWFDTRTDTIIIGNGFDTVKGIATCMFVDMNILKRAVAANCNLIITHEPTFYNANDNPPDFMKEDKVLKEKMDYIKEHKLIIFRFHDNAHRNNPDQIMQGLANELGWKVVNQSPWILEVKKQKLSALAEDLQKHFNIEGVRVIGDPNLEINRVALVPGLAPTLQMHLGALQRDDVDAILVGEAREWEDYVYSKDAAEQGRKKAAIFIGHMRSEEPGMKYCANWLQTFIKEVPVTFLKDESFWWSPK</sequence>
<dbReference type="Pfam" id="PF01784">
    <property type="entry name" value="DUF34_NIF3"/>
    <property type="match status" value="1"/>
</dbReference>
<dbReference type="PANTHER" id="PTHR13799:SF14">
    <property type="entry name" value="GTP CYCLOHYDROLASE 1 TYPE 2 HOMOLOG"/>
    <property type="match status" value="1"/>
</dbReference>
<dbReference type="Gene3D" id="3.40.1390.30">
    <property type="entry name" value="NIF3 (NGG1p interacting factor 3)-like"/>
    <property type="match status" value="2"/>
</dbReference>
<feature type="binding site" evidence="3">
    <location>
        <position position="251"/>
    </location>
    <ligand>
        <name>a divalent metal cation</name>
        <dbReference type="ChEBI" id="CHEBI:60240"/>
        <label>1</label>
    </ligand>
</feature>
<dbReference type="GO" id="GO:0046872">
    <property type="term" value="F:metal ion binding"/>
    <property type="evidence" value="ECO:0007669"/>
    <property type="project" value="UniProtKB-KW"/>
</dbReference>
<evidence type="ECO:0000256" key="3">
    <source>
        <dbReference type="PIRSR" id="PIRSR602678-1"/>
    </source>
</evidence>
<comment type="similarity">
    <text evidence="1">Belongs to the GTP cyclohydrolase I type 2/NIF3 family.</text>
</comment>
<organism evidence="5 6">
    <name type="scientific">Panacibacter ginsenosidivorans</name>
    <dbReference type="NCBI Taxonomy" id="1813871"/>
    <lineage>
        <taxon>Bacteria</taxon>
        <taxon>Pseudomonadati</taxon>
        <taxon>Bacteroidota</taxon>
        <taxon>Chitinophagia</taxon>
        <taxon>Chitinophagales</taxon>
        <taxon>Chitinophagaceae</taxon>
        <taxon>Panacibacter</taxon>
    </lineage>
</organism>
<keyword evidence="4" id="KW-0732">Signal</keyword>
<gene>
    <name evidence="5" type="ORF">FRZ67_03290</name>
</gene>
<evidence type="ECO:0000256" key="4">
    <source>
        <dbReference type="SAM" id="SignalP"/>
    </source>
</evidence>
<feature type="binding site" evidence="3">
    <location>
        <position position="89"/>
    </location>
    <ligand>
        <name>a divalent metal cation</name>
        <dbReference type="ChEBI" id="CHEBI:60240"/>
        <label>1</label>
    </ligand>
</feature>
<name>A0A5B8V587_9BACT</name>
<evidence type="ECO:0008006" key="7">
    <source>
        <dbReference type="Google" id="ProtNLM"/>
    </source>
</evidence>
<dbReference type="OrthoDB" id="1116574at2"/>
<evidence type="ECO:0000256" key="1">
    <source>
        <dbReference type="ARBA" id="ARBA00006964"/>
    </source>
</evidence>
<proteinExistence type="inferred from homology"/>
<dbReference type="InterPro" id="IPR036069">
    <property type="entry name" value="DUF34/NIF3_sf"/>
</dbReference>
<evidence type="ECO:0000313" key="6">
    <source>
        <dbReference type="Proteomes" id="UP000321533"/>
    </source>
</evidence>
<protein>
    <recommendedName>
        <fullName evidence="7">NGG1p interacting factor NIF3</fullName>
    </recommendedName>
</protein>
<dbReference type="AlphaFoldDB" id="A0A5B8V587"/>
<dbReference type="RefSeq" id="WP_147188172.1">
    <property type="nucleotide sequence ID" value="NZ_CP042435.1"/>
</dbReference>
<dbReference type="Proteomes" id="UP000321533">
    <property type="component" value="Chromosome"/>
</dbReference>